<feature type="region of interest" description="Disordered" evidence="1">
    <location>
        <begin position="1"/>
        <end position="22"/>
    </location>
</feature>
<evidence type="ECO:0000256" key="1">
    <source>
        <dbReference type="SAM" id="MobiDB-lite"/>
    </source>
</evidence>
<evidence type="ECO:0000313" key="3">
    <source>
        <dbReference type="EMBL" id="TWR96740.1"/>
    </source>
</evidence>
<dbReference type="Pfam" id="PF15633">
    <property type="entry name" value="Tox-ART-HYD1"/>
    <property type="match status" value="1"/>
</dbReference>
<dbReference type="InterPro" id="IPR028920">
    <property type="entry name" value="Tox-ART-HYD1_dom"/>
</dbReference>
<comment type="caution">
    <text evidence="3">The sequence shown here is derived from an EMBL/GenBank/DDBJ whole genome shotgun (WGS) entry which is preliminary data.</text>
</comment>
<accession>A0A5C5Q0N5</accession>
<evidence type="ECO:0000313" key="4">
    <source>
        <dbReference type="Proteomes" id="UP000317951"/>
    </source>
</evidence>
<sequence length="109" mass="12471">MATTASRQENTVSVRPYTSRTGSKGIEKEGVILAQDNNRVYLKSAKSKALSLINAQDKYQINKSKGRDYIETDESESRLVWIKSPRYNTMELTVKENLKLKNPKFTKIE</sequence>
<feature type="domain" description="Tox-ART-HYD1" evidence="2">
    <location>
        <begin position="15"/>
        <end position="101"/>
    </location>
</feature>
<dbReference type="OrthoDB" id="9816400at2"/>
<dbReference type="AlphaFoldDB" id="A0A5C5Q0N5"/>
<proteinExistence type="predicted"/>
<protein>
    <recommendedName>
        <fullName evidence="2">Tox-ART-HYD1 domain-containing protein</fullName>
    </recommendedName>
</protein>
<dbReference type="EMBL" id="VFET01000054">
    <property type="protein sequence ID" value="TWR96740.1"/>
    <property type="molecule type" value="Genomic_DNA"/>
</dbReference>
<dbReference type="Proteomes" id="UP000317951">
    <property type="component" value="Unassembled WGS sequence"/>
</dbReference>
<gene>
    <name evidence="3" type="ORF">FIV36_30525</name>
</gene>
<organism evidence="3 4">
    <name type="scientific">Pseudomonas extremaustralis</name>
    <dbReference type="NCBI Taxonomy" id="359110"/>
    <lineage>
        <taxon>Bacteria</taxon>
        <taxon>Pseudomonadati</taxon>
        <taxon>Pseudomonadota</taxon>
        <taxon>Gammaproteobacteria</taxon>
        <taxon>Pseudomonadales</taxon>
        <taxon>Pseudomonadaceae</taxon>
        <taxon>Pseudomonas</taxon>
    </lineage>
</organism>
<evidence type="ECO:0000259" key="2">
    <source>
        <dbReference type="Pfam" id="PF15633"/>
    </source>
</evidence>
<name>A0A5C5Q0N5_9PSED</name>
<reference evidence="3 4" key="1">
    <citation type="submission" date="2019-06" db="EMBL/GenBank/DDBJ databases">
        <title>Pseudomonas bimorpha sp. nov. isolated from bovine raw milk and skim milk concentrate.</title>
        <authorList>
            <person name="Hofmann K."/>
            <person name="Huptas C."/>
            <person name="Doll E."/>
            <person name="Scherer S."/>
            <person name="Wenning M."/>
        </authorList>
    </citation>
    <scope>NUCLEOTIDE SEQUENCE [LARGE SCALE GENOMIC DNA]</scope>
    <source>
        <strain evidence="3 4">DSM 17835</strain>
    </source>
</reference>